<keyword evidence="7 13" id="KW-0406">Ion transport</keyword>
<evidence type="ECO:0000256" key="1">
    <source>
        <dbReference type="ARBA" id="ARBA00004651"/>
    </source>
</evidence>
<evidence type="ECO:0000256" key="8">
    <source>
        <dbReference type="ARBA" id="ARBA00023136"/>
    </source>
</evidence>
<dbReference type="GO" id="GO:0140114">
    <property type="term" value="P:cellular detoxification of fluoride"/>
    <property type="evidence" value="ECO:0007669"/>
    <property type="project" value="UniProtKB-UniRule"/>
</dbReference>
<keyword evidence="15" id="KW-1185">Reference proteome</keyword>
<evidence type="ECO:0000313" key="14">
    <source>
        <dbReference type="EMBL" id="ERK49645.1"/>
    </source>
</evidence>
<feature type="binding site" evidence="13">
    <location>
        <position position="78"/>
    </location>
    <ligand>
        <name>Na(+)</name>
        <dbReference type="ChEBI" id="CHEBI:29101"/>
        <note>structural</note>
    </ligand>
</feature>
<keyword evidence="9 13" id="KW-0407">Ion channel</keyword>
<keyword evidence="2 13" id="KW-0813">Transport</keyword>
<evidence type="ECO:0000256" key="6">
    <source>
        <dbReference type="ARBA" id="ARBA00022989"/>
    </source>
</evidence>
<dbReference type="EMBL" id="ACVN02000323">
    <property type="protein sequence ID" value="ERK49645.1"/>
    <property type="molecule type" value="Genomic_DNA"/>
</dbReference>
<dbReference type="RefSeq" id="WP_021798868.1">
    <property type="nucleotide sequence ID" value="NZ_ACVN02000323.1"/>
</dbReference>
<keyword evidence="13" id="KW-0915">Sodium</keyword>
<keyword evidence="3 13" id="KW-1003">Cell membrane</keyword>
<reference evidence="14" key="1">
    <citation type="submission" date="2013-08" db="EMBL/GenBank/DDBJ databases">
        <authorList>
            <person name="Durkin A.S."/>
            <person name="Haft D.R."/>
            <person name="McCorrison J."/>
            <person name="Torralba M."/>
            <person name="Gillis M."/>
            <person name="Haft D.H."/>
            <person name="Methe B."/>
            <person name="Sutton G."/>
            <person name="Nelson K.E."/>
        </authorList>
    </citation>
    <scope>NUCLEOTIDE SEQUENCE [LARGE SCALE GENOMIC DNA]</scope>
    <source>
        <strain evidence="14">F0233</strain>
    </source>
</reference>
<feature type="transmembrane region" description="Helical" evidence="13">
    <location>
        <begin position="98"/>
        <end position="121"/>
    </location>
</feature>
<comment type="function">
    <text evidence="12 13">Fluoride-specific ion channel. Important for reducing fluoride concentration in the cell, thus reducing its toxicity.</text>
</comment>
<gene>
    <name evidence="13" type="primary">fluC</name>
    <name evidence="13" type="synonym">crcB</name>
    <name evidence="14" type="ORF">HMPREF0682_0229</name>
</gene>
<dbReference type="Proteomes" id="UP000017052">
    <property type="component" value="Unassembled WGS sequence"/>
</dbReference>
<feature type="transmembrane region" description="Helical" evidence="13">
    <location>
        <begin position="70"/>
        <end position="91"/>
    </location>
</feature>
<evidence type="ECO:0000256" key="5">
    <source>
        <dbReference type="ARBA" id="ARBA00022723"/>
    </source>
</evidence>
<sequence length="122" mass="12031">MSPGLVLLMGLAGGLGAVARFVVDAFLKSRVRTAVPVGTVTINLVGSFLLGLVAGLVVSGADGRLAPVAGTGFCGGFTTFSTASVEIVLLLRGDRPRPALAALCLNALGAVAAAWLGLLVAG</sequence>
<dbReference type="AlphaFoldDB" id="U2PGH9"/>
<evidence type="ECO:0000256" key="11">
    <source>
        <dbReference type="ARBA" id="ARBA00035585"/>
    </source>
</evidence>
<keyword evidence="4 13" id="KW-0812">Transmembrane</keyword>
<dbReference type="PANTHER" id="PTHR28259">
    <property type="entry name" value="FLUORIDE EXPORT PROTEIN 1-RELATED"/>
    <property type="match status" value="1"/>
</dbReference>
<dbReference type="GeneID" id="95360211"/>
<keyword evidence="8 13" id="KW-0472">Membrane</keyword>
<dbReference type="HAMAP" id="MF_00454">
    <property type="entry name" value="FluC"/>
    <property type="match status" value="1"/>
</dbReference>
<name>U2PGH9_9ACTN</name>
<feature type="transmembrane region" description="Helical" evidence="13">
    <location>
        <begin position="35"/>
        <end position="58"/>
    </location>
</feature>
<comment type="similarity">
    <text evidence="10 13">Belongs to the fluoride channel Fluc/FEX (TC 1.A.43) family.</text>
</comment>
<protein>
    <recommendedName>
        <fullName evidence="13">Fluoride-specific ion channel FluC</fullName>
    </recommendedName>
</protein>
<organism evidence="14 15">
    <name type="scientific">Propionibacterium acidifaciens F0233</name>
    <dbReference type="NCBI Taxonomy" id="553198"/>
    <lineage>
        <taxon>Bacteria</taxon>
        <taxon>Bacillati</taxon>
        <taxon>Actinomycetota</taxon>
        <taxon>Actinomycetes</taxon>
        <taxon>Propionibacteriales</taxon>
        <taxon>Propionibacteriaceae</taxon>
        <taxon>Propionibacterium</taxon>
    </lineage>
</organism>
<proteinExistence type="inferred from homology"/>
<evidence type="ECO:0000256" key="3">
    <source>
        <dbReference type="ARBA" id="ARBA00022475"/>
    </source>
</evidence>
<dbReference type="PANTHER" id="PTHR28259:SF16">
    <property type="entry name" value="FLUORIDE-SPECIFIC ION CHANNEL FLUC 2"/>
    <property type="match status" value="1"/>
</dbReference>
<evidence type="ECO:0000256" key="4">
    <source>
        <dbReference type="ARBA" id="ARBA00022692"/>
    </source>
</evidence>
<comment type="activity regulation">
    <text evidence="13">Na(+) is not transported, but it plays an essential structural role and its presence is essential for fluoride channel function.</text>
</comment>
<comment type="subcellular location">
    <subcellularLocation>
        <location evidence="1 13">Cell membrane</location>
        <topology evidence="1 13">Multi-pass membrane protein</topology>
    </subcellularLocation>
</comment>
<comment type="catalytic activity">
    <reaction evidence="11">
        <text>fluoride(in) = fluoride(out)</text>
        <dbReference type="Rhea" id="RHEA:76159"/>
        <dbReference type="ChEBI" id="CHEBI:17051"/>
    </reaction>
    <physiologicalReaction direction="left-to-right" evidence="11">
        <dbReference type="Rhea" id="RHEA:76160"/>
    </physiologicalReaction>
</comment>
<feature type="binding site" evidence="13">
    <location>
        <position position="75"/>
    </location>
    <ligand>
        <name>Na(+)</name>
        <dbReference type="ChEBI" id="CHEBI:29101"/>
        <note>structural</note>
    </ligand>
</feature>
<evidence type="ECO:0000256" key="2">
    <source>
        <dbReference type="ARBA" id="ARBA00022448"/>
    </source>
</evidence>
<feature type="transmembrane region" description="Helical" evidence="13">
    <location>
        <begin position="6"/>
        <end position="23"/>
    </location>
</feature>
<evidence type="ECO:0000256" key="13">
    <source>
        <dbReference type="HAMAP-Rule" id="MF_00454"/>
    </source>
</evidence>
<evidence type="ECO:0000256" key="10">
    <source>
        <dbReference type="ARBA" id="ARBA00035120"/>
    </source>
</evidence>
<dbReference type="Pfam" id="PF02537">
    <property type="entry name" value="CRCB"/>
    <property type="match status" value="1"/>
</dbReference>
<dbReference type="GO" id="GO:0005886">
    <property type="term" value="C:plasma membrane"/>
    <property type="evidence" value="ECO:0007669"/>
    <property type="project" value="UniProtKB-SubCell"/>
</dbReference>
<keyword evidence="6 13" id="KW-1133">Transmembrane helix</keyword>
<evidence type="ECO:0000256" key="7">
    <source>
        <dbReference type="ARBA" id="ARBA00023065"/>
    </source>
</evidence>
<keyword evidence="5 13" id="KW-0479">Metal-binding</keyword>
<comment type="caution">
    <text evidence="14">The sequence shown here is derived from an EMBL/GenBank/DDBJ whole genome shotgun (WGS) entry which is preliminary data.</text>
</comment>
<accession>U2PGH9</accession>
<evidence type="ECO:0000313" key="15">
    <source>
        <dbReference type="Proteomes" id="UP000017052"/>
    </source>
</evidence>
<dbReference type="GO" id="GO:0046872">
    <property type="term" value="F:metal ion binding"/>
    <property type="evidence" value="ECO:0007669"/>
    <property type="project" value="UniProtKB-KW"/>
</dbReference>
<evidence type="ECO:0000256" key="9">
    <source>
        <dbReference type="ARBA" id="ARBA00023303"/>
    </source>
</evidence>
<evidence type="ECO:0000256" key="12">
    <source>
        <dbReference type="ARBA" id="ARBA00049940"/>
    </source>
</evidence>
<dbReference type="GO" id="GO:0062054">
    <property type="term" value="F:fluoride channel activity"/>
    <property type="evidence" value="ECO:0007669"/>
    <property type="project" value="UniProtKB-UniRule"/>
</dbReference>
<dbReference type="InterPro" id="IPR003691">
    <property type="entry name" value="FluC"/>
</dbReference>